<reference evidence="2" key="1">
    <citation type="submission" date="2019-05" db="EMBL/GenBank/DDBJ databases">
        <title>Annotation for the trematode Fasciolopsis buski.</title>
        <authorList>
            <person name="Choi Y.-J."/>
        </authorList>
    </citation>
    <scope>NUCLEOTIDE SEQUENCE</scope>
    <source>
        <strain evidence="2">HT</strain>
        <tissue evidence="2">Whole worm</tissue>
    </source>
</reference>
<gene>
    <name evidence="2" type="ORF">FBUS_03502</name>
</gene>
<organism evidence="2 3">
    <name type="scientific">Fasciolopsis buskii</name>
    <dbReference type="NCBI Taxonomy" id="27845"/>
    <lineage>
        <taxon>Eukaryota</taxon>
        <taxon>Metazoa</taxon>
        <taxon>Spiralia</taxon>
        <taxon>Lophotrochozoa</taxon>
        <taxon>Platyhelminthes</taxon>
        <taxon>Trematoda</taxon>
        <taxon>Digenea</taxon>
        <taxon>Plagiorchiida</taxon>
        <taxon>Echinostomata</taxon>
        <taxon>Echinostomatoidea</taxon>
        <taxon>Fasciolidae</taxon>
        <taxon>Fasciolopsis</taxon>
    </lineage>
</organism>
<name>A0A8E0VL98_9TREM</name>
<accession>A0A8E0VL98</accession>
<dbReference type="EMBL" id="LUCM01003993">
    <property type="protein sequence ID" value="KAA0194995.1"/>
    <property type="molecule type" value="Genomic_DNA"/>
</dbReference>
<evidence type="ECO:0000256" key="1">
    <source>
        <dbReference type="SAM" id="MobiDB-lite"/>
    </source>
</evidence>
<keyword evidence="3" id="KW-1185">Reference proteome</keyword>
<comment type="caution">
    <text evidence="2">The sequence shown here is derived from an EMBL/GenBank/DDBJ whole genome shotgun (WGS) entry which is preliminary data.</text>
</comment>
<proteinExistence type="predicted"/>
<evidence type="ECO:0000313" key="2">
    <source>
        <dbReference type="EMBL" id="KAA0194995.1"/>
    </source>
</evidence>
<feature type="region of interest" description="Disordered" evidence="1">
    <location>
        <begin position="1"/>
        <end position="44"/>
    </location>
</feature>
<dbReference type="AlphaFoldDB" id="A0A8E0VL98"/>
<dbReference type="Proteomes" id="UP000728185">
    <property type="component" value="Unassembled WGS sequence"/>
</dbReference>
<protein>
    <submittedName>
        <fullName evidence="2">Uncharacterized protein</fullName>
    </submittedName>
</protein>
<evidence type="ECO:0000313" key="3">
    <source>
        <dbReference type="Proteomes" id="UP000728185"/>
    </source>
</evidence>
<sequence>MRRVVTNALPVGAISRRKNRDPPKALADSNLPNPKWNKDRARIY</sequence>